<accession>A0ABN7AK84</accession>
<organism evidence="1 2">
    <name type="scientific">Nesidiocoris tenuis</name>
    <dbReference type="NCBI Taxonomy" id="355587"/>
    <lineage>
        <taxon>Eukaryota</taxon>
        <taxon>Metazoa</taxon>
        <taxon>Ecdysozoa</taxon>
        <taxon>Arthropoda</taxon>
        <taxon>Hexapoda</taxon>
        <taxon>Insecta</taxon>
        <taxon>Pterygota</taxon>
        <taxon>Neoptera</taxon>
        <taxon>Paraneoptera</taxon>
        <taxon>Hemiptera</taxon>
        <taxon>Heteroptera</taxon>
        <taxon>Panheteroptera</taxon>
        <taxon>Cimicomorpha</taxon>
        <taxon>Miridae</taxon>
        <taxon>Dicyphina</taxon>
        <taxon>Nesidiocoris</taxon>
    </lineage>
</organism>
<keyword evidence="2" id="KW-1185">Reference proteome</keyword>
<dbReference type="Proteomes" id="UP001307889">
    <property type="component" value="Chromosome 3"/>
</dbReference>
<name>A0ABN7AK84_9HEMI</name>
<proteinExistence type="predicted"/>
<protein>
    <submittedName>
        <fullName evidence="1">Uncharacterized protein</fullName>
    </submittedName>
</protein>
<gene>
    <name evidence="1" type="ORF">NTJ_05470</name>
</gene>
<evidence type="ECO:0000313" key="1">
    <source>
        <dbReference type="EMBL" id="BES92661.1"/>
    </source>
</evidence>
<sequence length="164" mass="18830">MSKTIPDRFIFNEDKIATNQEQHTLKKTAQSQDLDLGSRLVVKDLSRFKILEVPWNRPTTSNCSKQTSSEPEQEGHALALDSEPMTGHFIIKSFNRTALREKCDEYKNICPQARNMGDGSWYQRPIVRMAKRRSRLTRKGEQLDLATKCVLELLTSSEEDISTQ</sequence>
<reference evidence="1 2" key="1">
    <citation type="submission" date="2023-09" db="EMBL/GenBank/DDBJ databases">
        <title>Nesidiocoris tenuis whole genome shotgun sequence.</title>
        <authorList>
            <person name="Shibata T."/>
            <person name="Shimoda M."/>
            <person name="Kobayashi T."/>
            <person name="Uehara T."/>
        </authorList>
    </citation>
    <scope>NUCLEOTIDE SEQUENCE [LARGE SCALE GENOMIC DNA]</scope>
    <source>
        <strain evidence="1 2">Japan</strain>
    </source>
</reference>
<dbReference type="EMBL" id="AP028911">
    <property type="protein sequence ID" value="BES92661.1"/>
    <property type="molecule type" value="Genomic_DNA"/>
</dbReference>
<evidence type="ECO:0000313" key="2">
    <source>
        <dbReference type="Proteomes" id="UP001307889"/>
    </source>
</evidence>